<evidence type="ECO:0000256" key="1">
    <source>
        <dbReference type="SAM" id="MobiDB-lite"/>
    </source>
</evidence>
<dbReference type="GeneID" id="29067848"/>
<reference evidence="2 3" key="1">
    <citation type="submission" date="2016-05" db="EMBL/GenBank/DDBJ databases">
        <title>Dynamic interactions between prophages, induce lysis in Propionibacterium acnes.</title>
        <authorList>
            <person name="Brown T.L."/>
            <person name="Tucci J."/>
            <person name="Dyson Z.A."/>
            <person name="Petrovski S."/>
        </authorList>
    </citation>
    <scope>NUCLEOTIDE SEQUENCE [LARGE SCALE GENOMIC DNA]</scope>
</reference>
<proteinExistence type="predicted"/>
<name>A0A173G9F7_9CAUD</name>
<dbReference type="RefSeq" id="YP_009290918.1">
    <property type="nucleotide sequence ID" value="NC_031108.1"/>
</dbReference>
<dbReference type="KEGG" id="vg:29067848"/>
<evidence type="ECO:0000313" key="2">
    <source>
        <dbReference type="EMBL" id="ANH49934.1"/>
    </source>
</evidence>
<dbReference type="Proteomes" id="UP000207722">
    <property type="component" value="Segment"/>
</dbReference>
<feature type="region of interest" description="Disordered" evidence="1">
    <location>
        <begin position="26"/>
        <end position="45"/>
    </location>
</feature>
<accession>A0A173G9F7</accession>
<gene>
    <name evidence="2" type="ORF">PFR2_IS1</name>
</gene>
<organism evidence="2 3">
    <name type="scientific">Propionibacterium phage PFR2</name>
    <dbReference type="NCBI Taxonomy" id="1838138"/>
    <lineage>
        <taxon>Viruses</taxon>
        <taxon>Duplodnaviria</taxon>
        <taxon>Heunggongvirae</taxon>
        <taxon>Uroviricota</taxon>
        <taxon>Caudoviricetes</taxon>
        <taxon>Pulverervirus</taxon>
        <taxon>Pulverervirus PFR1</taxon>
    </lineage>
</organism>
<evidence type="ECO:0000313" key="3">
    <source>
        <dbReference type="Proteomes" id="UP000207722"/>
    </source>
</evidence>
<sequence>MFEPSVERLGRPVAGAGSFEVGEHVSGSLLQGPAQGGELGEHLGDAGAEVGDQLLHELAATLPVLVAIGGDHALVDTPGRLDLDVSVINEQRA</sequence>
<dbReference type="EMBL" id="KU984980">
    <property type="protein sequence ID" value="ANH49934.1"/>
    <property type="molecule type" value="Genomic_DNA"/>
</dbReference>
<protein>
    <submittedName>
        <fullName evidence="2">Uncharacterized protein</fullName>
    </submittedName>
</protein>